<dbReference type="InterPro" id="IPR013632">
    <property type="entry name" value="Rad51_C"/>
</dbReference>
<organism evidence="2 3">
    <name type="scientific">Mycena metata</name>
    <dbReference type="NCBI Taxonomy" id="1033252"/>
    <lineage>
        <taxon>Eukaryota</taxon>
        <taxon>Fungi</taxon>
        <taxon>Dikarya</taxon>
        <taxon>Basidiomycota</taxon>
        <taxon>Agaricomycotina</taxon>
        <taxon>Agaricomycetes</taxon>
        <taxon>Agaricomycetidae</taxon>
        <taxon>Agaricales</taxon>
        <taxon>Marasmiineae</taxon>
        <taxon>Mycenaceae</taxon>
        <taxon>Mycena</taxon>
    </lineage>
</organism>
<dbReference type="InterPro" id="IPR030547">
    <property type="entry name" value="XRCC2"/>
</dbReference>
<accession>A0AAD7P2Z7</accession>
<dbReference type="SUPFAM" id="SSF52540">
    <property type="entry name" value="P-loop containing nucleoside triphosphate hydrolases"/>
    <property type="match status" value="1"/>
</dbReference>
<sequence>MLNAIHSESLFSLLTSIRTTAPPPPVLIPKFGPLHWGDVLEIQGPSGSGKTQLLYSLLATCLIPTSHKFISLGGWGKAAVVFDTEGTFDMRKFRVLLITRLARALSRSNDSSDDTQLLAEMALRKLHIFRPVSTAQLAISICNLPAYQTARMPDADIALVAVDSLSAFYWPDRFTAEQLRPLGLSNNSSTPLQHVFSALQRFRISHNPITVLTNWALNPTDSSSPANGPGPIFYKQHLPLFPALPDSAAVSSHSIASDGTFKLTRIDTSYHPVSGTSPPVP</sequence>
<dbReference type="GO" id="GO:0000400">
    <property type="term" value="F:four-way junction DNA binding"/>
    <property type="evidence" value="ECO:0007669"/>
    <property type="project" value="TreeGrafter"/>
</dbReference>
<reference evidence="2" key="1">
    <citation type="submission" date="2023-03" db="EMBL/GenBank/DDBJ databases">
        <title>Massive genome expansion in bonnet fungi (Mycena s.s.) driven by repeated elements and novel gene families across ecological guilds.</title>
        <authorList>
            <consortium name="Lawrence Berkeley National Laboratory"/>
            <person name="Harder C.B."/>
            <person name="Miyauchi S."/>
            <person name="Viragh M."/>
            <person name="Kuo A."/>
            <person name="Thoen E."/>
            <person name="Andreopoulos B."/>
            <person name="Lu D."/>
            <person name="Skrede I."/>
            <person name="Drula E."/>
            <person name="Henrissat B."/>
            <person name="Morin E."/>
            <person name="Kohler A."/>
            <person name="Barry K."/>
            <person name="LaButti K."/>
            <person name="Morin E."/>
            <person name="Salamov A."/>
            <person name="Lipzen A."/>
            <person name="Mereny Z."/>
            <person name="Hegedus B."/>
            <person name="Baldrian P."/>
            <person name="Stursova M."/>
            <person name="Weitz H."/>
            <person name="Taylor A."/>
            <person name="Grigoriev I.V."/>
            <person name="Nagy L.G."/>
            <person name="Martin F."/>
            <person name="Kauserud H."/>
        </authorList>
    </citation>
    <scope>NUCLEOTIDE SEQUENCE</scope>
    <source>
        <strain evidence="2">CBHHK182m</strain>
    </source>
</reference>
<dbReference type="GO" id="GO:0000724">
    <property type="term" value="P:double-strand break repair via homologous recombination"/>
    <property type="evidence" value="ECO:0007669"/>
    <property type="project" value="InterPro"/>
</dbReference>
<dbReference type="Gene3D" id="3.40.50.300">
    <property type="entry name" value="P-loop containing nucleotide triphosphate hydrolases"/>
    <property type="match status" value="1"/>
</dbReference>
<dbReference type="PANTHER" id="PTHR46644:SF2">
    <property type="entry name" value="DNA REPAIR PROTEIN XRCC2"/>
    <property type="match status" value="1"/>
</dbReference>
<dbReference type="AlphaFoldDB" id="A0AAD7P2Z7"/>
<protein>
    <recommendedName>
        <fullName evidence="1">Rad51-like C-terminal domain-containing protein</fullName>
    </recommendedName>
</protein>
<dbReference type="Pfam" id="PF08423">
    <property type="entry name" value="Rad51"/>
    <property type="match status" value="1"/>
</dbReference>
<proteinExistence type="predicted"/>
<dbReference type="GO" id="GO:0042148">
    <property type="term" value="P:DNA strand invasion"/>
    <property type="evidence" value="ECO:0007669"/>
    <property type="project" value="TreeGrafter"/>
</dbReference>
<dbReference type="GO" id="GO:0005657">
    <property type="term" value="C:replication fork"/>
    <property type="evidence" value="ECO:0007669"/>
    <property type="project" value="InterPro"/>
</dbReference>
<comment type="caution">
    <text evidence="2">The sequence shown here is derived from an EMBL/GenBank/DDBJ whole genome shotgun (WGS) entry which is preliminary data.</text>
</comment>
<dbReference type="CDD" id="cd19490">
    <property type="entry name" value="XRCC2"/>
    <property type="match status" value="1"/>
</dbReference>
<dbReference type="PANTHER" id="PTHR46644">
    <property type="entry name" value="DNA REPAIR PROTEIN XRCC2"/>
    <property type="match status" value="1"/>
</dbReference>
<dbReference type="GO" id="GO:0005815">
    <property type="term" value="C:microtubule organizing center"/>
    <property type="evidence" value="ECO:0007669"/>
    <property type="project" value="TreeGrafter"/>
</dbReference>
<feature type="domain" description="Rad51-like C-terminal" evidence="1">
    <location>
        <begin position="37"/>
        <end position="172"/>
    </location>
</feature>
<dbReference type="InterPro" id="IPR027417">
    <property type="entry name" value="P-loop_NTPase"/>
</dbReference>
<evidence type="ECO:0000313" key="3">
    <source>
        <dbReference type="Proteomes" id="UP001215598"/>
    </source>
</evidence>
<evidence type="ECO:0000313" key="2">
    <source>
        <dbReference type="EMBL" id="KAJ7786434.1"/>
    </source>
</evidence>
<dbReference type="GO" id="GO:0033063">
    <property type="term" value="C:Rad51B-Rad51C-Rad51D-XRCC2 complex"/>
    <property type="evidence" value="ECO:0007669"/>
    <property type="project" value="InterPro"/>
</dbReference>
<dbReference type="Proteomes" id="UP001215598">
    <property type="component" value="Unassembled WGS sequence"/>
</dbReference>
<name>A0AAD7P2Z7_9AGAR</name>
<dbReference type="EMBL" id="JARKIB010000001">
    <property type="protein sequence ID" value="KAJ7786434.1"/>
    <property type="molecule type" value="Genomic_DNA"/>
</dbReference>
<evidence type="ECO:0000259" key="1">
    <source>
        <dbReference type="Pfam" id="PF08423"/>
    </source>
</evidence>
<keyword evidence="3" id="KW-1185">Reference proteome</keyword>
<gene>
    <name evidence="2" type="ORF">B0H16DRAFT_1708600</name>
</gene>